<proteinExistence type="predicted"/>
<accession>W7TAY1</accession>
<dbReference type="Proteomes" id="UP000019335">
    <property type="component" value="Unassembled WGS sequence"/>
</dbReference>
<dbReference type="EMBL" id="AZIL01002892">
    <property type="protein sequence ID" value="EWM20658.1"/>
    <property type="molecule type" value="Genomic_DNA"/>
</dbReference>
<organism evidence="1 2">
    <name type="scientific">Nannochloropsis gaditana</name>
    <dbReference type="NCBI Taxonomy" id="72520"/>
    <lineage>
        <taxon>Eukaryota</taxon>
        <taxon>Sar</taxon>
        <taxon>Stramenopiles</taxon>
        <taxon>Ochrophyta</taxon>
        <taxon>Eustigmatophyceae</taxon>
        <taxon>Eustigmatales</taxon>
        <taxon>Monodopsidaceae</taxon>
        <taxon>Nannochloropsis</taxon>
    </lineage>
</organism>
<keyword evidence="2" id="KW-1185">Reference proteome</keyword>
<reference evidence="1 2" key="1">
    <citation type="journal article" date="2014" name="Mol. Plant">
        <title>Chromosome Scale Genome Assembly and Transcriptome Profiling of Nannochloropsis gaditana in Nitrogen Depletion.</title>
        <authorList>
            <person name="Corteggiani Carpinelli E."/>
            <person name="Telatin A."/>
            <person name="Vitulo N."/>
            <person name="Forcato C."/>
            <person name="D'Angelo M."/>
            <person name="Schiavon R."/>
            <person name="Vezzi A."/>
            <person name="Giacometti G.M."/>
            <person name="Morosinotto T."/>
            <person name="Valle G."/>
        </authorList>
    </citation>
    <scope>NUCLEOTIDE SEQUENCE [LARGE SCALE GENOMIC DNA]</scope>
    <source>
        <strain evidence="1 2">B-31</strain>
    </source>
</reference>
<dbReference type="AlphaFoldDB" id="W7TAY1"/>
<gene>
    <name evidence="1" type="ORF">Naga_100172g5</name>
</gene>
<protein>
    <submittedName>
        <fullName evidence="1">Uncharacterized protein</fullName>
    </submittedName>
</protein>
<name>W7TAY1_9STRA</name>
<evidence type="ECO:0000313" key="1">
    <source>
        <dbReference type="EMBL" id="EWM20658.1"/>
    </source>
</evidence>
<comment type="caution">
    <text evidence="1">The sequence shown here is derived from an EMBL/GenBank/DDBJ whole genome shotgun (WGS) entry which is preliminary data.</text>
</comment>
<sequence>MLRRRHFQKVAGPWRGSTLLKPFLAIAALGILCWIRARTAQHLEASSFTPTAQKGGPLVSGQDFRPLELTPFTGKPWRSEQVHSLHEFFGPRALLISLHIPSGNRPIDTRSCPSGVHVVWCLRDPQGQSGGWSGTFRNGSFSRMTHGFPYAQGTDKDRMMCVILSCPDHRCWTDGCGLTRKTRSMSWYAWKRRRGRVQGRECQGAKKTGGSWFLSRKSMAIKVSVWRPSVALWSQAKTPSWRLNESFSRRQVSNHQHGFL</sequence>
<evidence type="ECO:0000313" key="2">
    <source>
        <dbReference type="Proteomes" id="UP000019335"/>
    </source>
</evidence>